<organism evidence="1 2">
    <name type="scientific">Hevea brasiliensis</name>
    <name type="common">Para rubber tree</name>
    <name type="synonym">Siphonia brasiliensis</name>
    <dbReference type="NCBI Taxonomy" id="3981"/>
    <lineage>
        <taxon>Eukaryota</taxon>
        <taxon>Viridiplantae</taxon>
        <taxon>Streptophyta</taxon>
        <taxon>Embryophyta</taxon>
        <taxon>Tracheophyta</taxon>
        <taxon>Spermatophyta</taxon>
        <taxon>Magnoliopsida</taxon>
        <taxon>eudicotyledons</taxon>
        <taxon>Gunneridae</taxon>
        <taxon>Pentapetalae</taxon>
        <taxon>rosids</taxon>
        <taxon>fabids</taxon>
        <taxon>Malpighiales</taxon>
        <taxon>Euphorbiaceae</taxon>
        <taxon>Crotonoideae</taxon>
        <taxon>Micrandreae</taxon>
        <taxon>Hevea</taxon>
    </lineage>
</organism>
<keyword evidence="2" id="KW-1185">Reference proteome</keyword>
<proteinExistence type="predicted"/>
<dbReference type="Proteomes" id="UP000467840">
    <property type="component" value="Unassembled WGS sequence"/>
</dbReference>
<name>A0A6A6K1Y7_HEVBR</name>
<sequence>MGPGGVAFLHPESSVGEKAYMCLYRITLEQFNDVFCFKKMVQVMRWVLRHLILADLQTVQNQGSISLEVFKGTSPAWSLQRIRQHLSPRADEGQPQKRRPLPT</sequence>
<reference evidence="1 2" key="1">
    <citation type="journal article" date="2020" name="Mol. Plant">
        <title>The Chromosome-Based Rubber Tree Genome Provides New Insights into Spurge Genome Evolution and Rubber Biosynthesis.</title>
        <authorList>
            <person name="Liu J."/>
            <person name="Shi C."/>
            <person name="Shi C.C."/>
            <person name="Li W."/>
            <person name="Zhang Q.J."/>
            <person name="Zhang Y."/>
            <person name="Li K."/>
            <person name="Lu H.F."/>
            <person name="Shi C."/>
            <person name="Zhu S.T."/>
            <person name="Xiao Z.Y."/>
            <person name="Nan H."/>
            <person name="Yue Y."/>
            <person name="Zhu X.G."/>
            <person name="Wu Y."/>
            <person name="Hong X.N."/>
            <person name="Fan G.Y."/>
            <person name="Tong Y."/>
            <person name="Zhang D."/>
            <person name="Mao C.L."/>
            <person name="Liu Y.L."/>
            <person name="Hao S.J."/>
            <person name="Liu W.Q."/>
            <person name="Lv M.Q."/>
            <person name="Zhang H.B."/>
            <person name="Liu Y."/>
            <person name="Hu-Tang G.R."/>
            <person name="Wang J.P."/>
            <person name="Wang J.H."/>
            <person name="Sun Y.H."/>
            <person name="Ni S.B."/>
            <person name="Chen W.B."/>
            <person name="Zhang X.C."/>
            <person name="Jiao Y.N."/>
            <person name="Eichler E.E."/>
            <person name="Li G.H."/>
            <person name="Liu X."/>
            <person name="Gao L.Z."/>
        </authorList>
    </citation>
    <scope>NUCLEOTIDE SEQUENCE [LARGE SCALE GENOMIC DNA]</scope>
    <source>
        <strain evidence="2">cv. GT1</strain>
        <tissue evidence="1">Leaf</tissue>
    </source>
</reference>
<accession>A0A6A6K1Y7</accession>
<gene>
    <name evidence="1" type="ORF">GH714_043862</name>
</gene>
<dbReference type="AlphaFoldDB" id="A0A6A6K1Y7"/>
<evidence type="ECO:0000313" key="1">
    <source>
        <dbReference type="EMBL" id="KAF2282333.1"/>
    </source>
</evidence>
<comment type="caution">
    <text evidence="1">The sequence shown here is derived from an EMBL/GenBank/DDBJ whole genome shotgun (WGS) entry which is preliminary data.</text>
</comment>
<protein>
    <submittedName>
        <fullName evidence="1">Uncharacterized protein</fullName>
    </submittedName>
</protein>
<dbReference type="EMBL" id="JAAGAX010000367">
    <property type="protein sequence ID" value="KAF2282333.1"/>
    <property type="molecule type" value="Genomic_DNA"/>
</dbReference>
<evidence type="ECO:0000313" key="2">
    <source>
        <dbReference type="Proteomes" id="UP000467840"/>
    </source>
</evidence>